<dbReference type="InterPro" id="IPR023650">
    <property type="entry name" value="Beta-lactam_class-A_AS"/>
</dbReference>
<reference evidence="9" key="1">
    <citation type="journal article" date="2014" name="Proc. Natl. Acad. Sci. U.S.A.">
        <title>Bloom of resident antibiotic-resistant bacteria in soil following manure fertilization.</title>
        <authorList>
            <person name="Udikovic-Kolic N."/>
            <person name="Wichmann F."/>
            <person name="Broderick N.A."/>
            <person name="Handelsman J."/>
        </authorList>
    </citation>
    <scope>NUCLEOTIDE SEQUENCE</scope>
</reference>
<dbReference type="PROSITE" id="PS00146">
    <property type="entry name" value="BETA_LACTAMASE_A"/>
    <property type="match status" value="1"/>
</dbReference>
<evidence type="ECO:0000313" key="9">
    <source>
        <dbReference type="EMBL" id="AIQ86551.1"/>
    </source>
</evidence>
<keyword evidence="4 5" id="KW-0046">Antibiotic resistance</keyword>
<organism evidence="9">
    <name type="scientific">bacterium enrichment culture clone cep-01</name>
    <dbReference type="NCBI Taxonomy" id="1548701"/>
    <lineage>
        <taxon>Bacteria</taxon>
        <taxon>environmental samples</taxon>
    </lineage>
</organism>
<proteinExistence type="inferred from homology"/>
<evidence type="ECO:0000256" key="3">
    <source>
        <dbReference type="ARBA" id="ARBA00022801"/>
    </source>
</evidence>
<dbReference type="PRINTS" id="PR00118">
    <property type="entry name" value="BLACTAMASEA"/>
</dbReference>
<dbReference type="NCBIfam" id="NF000448">
    <property type="entry name" value="blaACI"/>
    <property type="match status" value="1"/>
</dbReference>
<dbReference type="Gene3D" id="3.40.710.10">
    <property type="entry name" value="DD-peptidase/beta-lactamase superfamily"/>
    <property type="match status" value="1"/>
</dbReference>
<dbReference type="EMBL" id="KM113767">
    <property type="protein sequence ID" value="AIQ86551.1"/>
    <property type="molecule type" value="Genomic_DNA"/>
</dbReference>
<accession>A0A089NJ03</accession>
<evidence type="ECO:0000256" key="6">
    <source>
        <dbReference type="SAM" id="MobiDB-lite"/>
    </source>
</evidence>
<dbReference type="GO" id="GO:0008800">
    <property type="term" value="F:beta-lactamase activity"/>
    <property type="evidence" value="ECO:0007669"/>
    <property type="project" value="UniProtKB-UniRule"/>
</dbReference>
<evidence type="ECO:0000256" key="7">
    <source>
        <dbReference type="SAM" id="SignalP"/>
    </source>
</evidence>
<name>A0A089NJ03_9BACT</name>
<evidence type="ECO:0000259" key="8">
    <source>
        <dbReference type="Pfam" id="PF13354"/>
    </source>
</evidence>
<dbReference type="PANTHER" id="PTHR35333:SF3">
    <property type="entry name" value="BETA-LACTAMASE-TYPE TRANSPEPTIDASE FOLD CONTAINING PROTEIN"/>
    <property type="match status" value="1"/>
</dbReference>
<comment type="catalytic activity">
    <reaction evidence="5">
        <text>a beta-lactam + H2O = a substituted beta-amino acid</text>
        <dbReference type="Rhea" id="RHEA:20401"/>
        <dbReference type="ChEBI" id="CHEBI:15377"/>
        <dbReference type="ChEBI" id="CHEBI:35627"/>
        <dbReference type="ChEBI" id="CHEBI:140347"/>
        <dbReference type="EC" id="3.5.2.6"/>
    </reaction>
</comment>
<evidence type="ECO:0000256" key="5">
    <source>
        <dbReference type="RuleBase" id="RU361140"/>
    </source>
</evidence>
<dbReference type="InterPro" id="IPR000871">
    <property type="entry name" value="Beta-lactam_class-A"/>
</dbReference>
<dbReference type="EC" id="3.5.2.6" evidence="2 5"/>
<keyword evidence="3 5" id="KW-0378">Hydrolase</keyword>
<comment type="similarity">
    <text evidence="1 5">Belongs to the class-A beta-lactamase family.</text>
</comment>
<feature type="chain" id="PRO_5001847887" description="Beta-lactamase" evidence="7">
    <location>
        <begin position="25"/>
        <end position="284"/>
    </location>
</feature>
<dbReference type="GO" id="GO:0030655">
    <property type="term" value="P:beta-lactam antibiotic catabolic process"/>
    <property type="evidence" value="ECO:0007669"/>
    <property type="project" value="InterPro"/>
</dbReference>
<protein>
    <recommendedName>
        <fullName evidence="2 5">Beta-lactamase</fullName>
        <ecNumber evidence="2 5">3.5.2.6</ecNumber>
    </recommendedName>
</protein>
<dbReference type="AlphaFoldDB" id="A0A089NJ03"/>
<evidence type="ECO:0000256" key="2">
    <source>
        <dbReference type="ARBA" id="ARBA00012865"/>
    </source>
</evidence>
<sequence length="284" mass="32046">MKKFCFLFLIICGLMFFCLQDCQARQKLNLADLENKYNAVIGVYAVDMENGKKICYKPDTRFSYCSTHKVFTVAELLRQKNTSDLNEIRKFSAEDILSYAPITKDHVADGMTLAEICSASLRWSDNTAANLILQEIGGVENFKVALKNIGDKTTKPARNEPELNLFNPKDNRDTSTPRQMVKNLQVYIFGDILSDDKKKLLIDWMSDNSITDTLIKAGTPQGWKVIDKSGSGDYGARNDIAVIYPPNRKPIVMAIMSRRTEKNAKSDDAMIAEAAKRIFDNLVF</sequence>
<dbReference type="PANTHER" id="PTHR35333">
    <property type="entry name" value="BETA-LACTAMASE"/>
    <property type="match status" value="1"/>
</dbReference>
<evidence type="ECO:0000256" key="1">
    <source>
        <dbReference type="ARBA" id="ARBA00009009"/>
    </source>
</evidence>
<keyword evidence="7" id="KW-0732">Signal</keyword>
<gene>
    <name evidence="9" type="primary">blacep01</name>
</gene>
<dbReference type="SMR" id="A0A089NJ03"/>
<dbReference type="Pfam" id="PF13354">
    <property type="entry name" value="Beta-lactamase2"/>
    <property type="match status" value="1"/>
</dbReference>
<dbReference type="SUPFAM" id="SSF56601">
    <property type="entry name" value="beta-lactamase/transpeptidase-like"/>
    <property type="match status" value="1"/>
</dbReference>
<feature type="domain" description="Beta-lactamase class A catalytic" evidence="8">
    <location>
        <begin position="42"/>
        <end position="256"/>
    </location>
</feature>
<feature type="region of interest" description="Disordered" evidence="6">
    <location>
        <begin position="157"/>
        <end position="177"/>
    </location>
</feature>
<dbReference type="InterPro" id="IPR012338">
    <property type="entry name" value="Beta-lactam/transpept-like"/>
</dbReference>
<dbReference type="NCBIfam" id="NF033103">
    <property type="entry name" value="bla_class_A"/>
    <property type="match status" value="1"/>
</dbReference>
<dbReference type="GO" id="GO:0046677">
    <property type="term" value="P:response to antibiotic"/>
    <property type="evidence" value="ECO:0007669"/>
    <property type="project" value="UniProtKB-UniRule"/>
</dbReference>
<dbReference type="InterPro" id="IPR045155">
    <property type="entry name" value="Beta-lactam_cat"/>
</dbReference>
<evidence type="ECO:0000256" key="4">
    <source>
        <dbReference type="ARBA" id="ARBA00023251"/>
    </source>
</evidence>
<feature type="signal peptide" evidence="7">
    <location>
        <begin position="1"/>
        <end position="24"/>
    </location>
</feature>